<evidence type="ECO:0008006" key="5">
    <source>
        <dbReference type="Google" id="ProtNLM"/>
    </source>
</evidence>
<organism evidence="3 4">
    <name type="scientific">Cymbomonas tetramitiformis</name>
    <dbReference type="NCBI Taxonomy" id="36881"/>
    <lineage>
        <taxon>Eukaryota</taxon>
        <taxon>Viridiplantae</taxon>
        <taxon>Chlorophyta</taxon>
        <taxon>Pyramimonadophyceae</taxon>
        <taxon>Pyramimonadales</taxon>
        <taxon>Pyramimonadaceae</taxon>
        <taxon>Cymbomonas</taxon>
    </lineage>
</organism>
<dbReference type="InterPro" id="IPR011042">
    <property type="entry name" value="6-blade_b-propeller_TolB-like"/>
</dbReference>
<evidence type="ECO:0000256" key="2">
    <source>
        <dbReference type="SAM" id="Phobius"/>
    </source>
</evidence>
<dbReference type="Pfam" id="PF01436">
    <property type="entry name" value="NHL"/>
    <property type="match status" value="2"/>
</dbReference>
<feature type="transmembrane region" description="Helical" evidence="2">
    <location>
        <begin position="278"/>
        <end position="301"/>
    </location>
</feature>
<dbReference type="InterPro" id="IPR001258">
    <property type="entry name" value="NHL_repeat"/>
</dbReference>
<dbReference type="PANTHER" id="PTHR46388">
    <property type="entry name" value="NHL REPEAT-CONTAINING PROTEIN 2"/>
    <property type="match status" value="1"/>
</dbReference>
<keyword evidence="2" id="KW-0472">Membrane</keyword>
<keyword evidence="4" id="KW-1185">Reference proteome</keyword>
<evidence type="ECO:0000313" key="4">
    <source>
        <dbReference type="Proteomes" id="UP001190700"/>
    </source>
</evidence>
<keyword evidence="2" id="KW-1133">Transmembrane helix</keyword>
<accession>A0AAE0FAC0</accession>
<keyword evidence="1" id="KW-0677">Repeat</keyword>
<dbReference type="PANTHER" id="PTHR46388:SF2">
    <property type="entry name" value="NHL REPEAT-CONTAINING PROTEIN 2"/>
    <property type="match status" value="1"/>
</dbReference>
<sequence length="367" mass="39243">FYQPTALALSKDDAQLYVADSGNHLIRLVELASGITSTVAGGLNRLLGDAASGASDGTGTEATFNSPAGIALTPDEGMLYVADSNNHLVRAVTLSTGVVTTVAGRGFSSPLDTAIGTSAGFAFPFGLQISSDGVKLYIADRDNNAIREMDTPSGYVSTVVGSIDSAVPHEYMDGTGTASRYSAPAGIALVGNTMYISDMGNEIIRAASLIYEFSPPPLPPLPPDPPLPPPPLIPPRLPPNPPQCGYDENVTSTPSMPVLLSMTSEEQAPEGGSHESLWSTWFIIGSAVLFTFLMVPCAYVIKRVWYDRKELDLPMNVKGFVNATYDRVNSRKLLAAVNHKLPRFMRFSEHPKSKKSVEFYNVLPEVT</sequence>
<reference evidence="3 4" key="1">
    <citation type="journal article" date="2015" name="Genome Biol. Evol.">
        <title>Comparative Genomics of a Bacterivorous Green Alga Reveals Evolutionary Causalities and Consequences of Phago-Mixotrophic Mode of Nutrition.</title>
        <authorList>
            <person name="Burns J.A."/>
            <person name="Paasch A."/>
            <person name="Narechania A."/>
            <person name="Kim E."/>
        </authorList>
    </citation>
    <scope>NUCLEOTIDE SEQUENCE [LARGE SCALE GENOMIC DNA]</scope>
    <source>
        <strain evidence="3 4">PLY_AMNH</strain>
    </source>
</reference>
<dbReference type="Proteomes" id="UP001190700">
    <property type="component" value="Unassembled WGS sequence"/>
</dbReference>
<dbReference type="SUPFAM" id="SSF63825">
    <property type="entry name" value="YWTD domain"/>
    <property type="match status" value="1"/>
</dbReference>
<evidence type="ECO:0000256" key="1">
    <source>
        <dbReference type="ARBA" id="ARBA00022737"/>
    </source>
</evidence>
<dbReference type="Gene3D" id="2.120.10.30">
    <property type="entry name" value="TolB, C-terminal domain"/>
    <property type="match status" value="2"/>
</dbReference>
<dbReference type="EMBL" id="LGRX02022003">
    <property type="protein sequence ID" value="KAK3256057.1"/>
    <property type="molecule type" value="Genomic_DNA"/>
</dbReference>
<feature type="non-terminal residue" evidence="3">
    <location>
        <position position="1"/>
    </location>
</feature>
<name>A0AAE0FAC0_9CHLO</name>
<keyword evidence="2" id="KW-0812">Transmembrane</keyword>
<protein>
    <recommendedName>
        <fullName evidence="5">NHL repeat-containing protein</fullName>
    </recommendedName>
</protein>
<comment type="caution">
    <text evidence="3">The sequence shown here is derived from an EMBL/GenBank/DDBJ whole genome shotgun (WGS) entry which is preliminary data.</text>
</comment>
<evidence type="ECO:0000313" key="3">
    <source>
        <dbReference type="EMBL" id="KAK3256057.1"/>
    </source>
</evidence>
<dbReference type="AlphaFoldDB" id="A0AAE0FAC0"/>
<gene>
    <name evidence="3" type="ORF">CYMTET_34785</name>
</gene>
<proteinExistence type="predicted"/>